<sequence>MTIFFFAIKRALRDKFTLAILTLFPILLLLAPPFWGEETTMGFSMFGMVIMFVAFILVRTIMTDRVSGTVTRIFAAPVSTLKYLSQNLLAYLVIIMAQILLVLTIGSQIYGWGLELYLMLVVCYTVFAGASIGFSLAWNSVFKSKELSDAIFSIVISLMGILGGVFVPLELLPDLIRKMGMIFPIYWFSNAISIITYHGDFRSFWLSIGIMLMFIIAFLLYGSKRRIE</sequence>
<dbReference type="GO" id="GO:0140359">
    <property type="term" value="F:ABC-type transporter activity"/>
    <property type="evidence" value="ECO:0007669"/>
    <property type="project" value="InterPro"/>
</dbReference>
<evidence type="ECO:0000256" key="4">
    <source>
        <dbReference type="ARBA" id="ARBA00023136"/>
    </source>
</evidence>
<organism evidence="7 8">
    <name type="scientific">Alkalicella caledoniensis</name>
    <dbReference type="NCBI Taxonomy" id="2731377"/>
    <lineage>
        <taxon>Bacteria</taxon>
        <taxon>Bacillati</taxon>
        <taxon>Bacillota</taxon>
        <taxon>Clostridia</taxon>
        <taxon>Eubacteriales</taxon>
        <taxon>Proteinivoracaceae</taxon>
        <taxon>Alkalicella</taxon>
    </lineage>
</organism>
<keyword evidence="8" id="KW-1185">Reference proteome</keyword>
<dbReference type="PANTHER" id="PTHR43229">
    <property type="entry name" value="NODULATION PROTEIN J"/>
    <property type="match status" value="1"/>
</dbReference>
<feature type="transmembrane region" description="Helical" evidence="5">
    <location>
        <begin position="88"/>
        <end position="110"/>
    </location>
</feature>
<feature type="domain" description="ABC-2 type transporter transmembrane" evidence="6">
    <location>
        <begin position="41"/>
        <end position="220"/>
    </location>
</feature>
<dbReference type="Proteomes" id="UP000516160">
    <property type="component" value="Chromosome"/>
</dbReference>
<dbReference type="EMBL" id="CP058559">
    <property type="protein sequence ID" value="QNO15847.1"/>
    <property type="molecule type" value="Genomic_DNA"/>
</dbReference>
<feature type="transmembrane region" description="Helical" evidence="5">
    <location>
        <begin position="116"/>
        <end position="138"/>
    </location>
</feature>
<evidence type="ECO:0000259" key="6">
    <source>
        <dbReference type="Pfam" id="PF12698"/>
    </source>
</evidence>
<dbReference type="PANTHER" id="PTHR43229:SF3">
    <property type="entry name" value="ABC-TYPE MULTIDRUG TRANSPORT SYSTEM, PERMEASE COMPONENT"/>
    <property type="match status" value="1"/>
</dbReference>
<accession>A0A7G9WAY5</accession>
<evidence type="ECO:0000256" key="2">
    <source>
        <dbReference type="ARBA" id="ARBA00022692"/>
    </source>
</evidence>
<keyword evidence="2 5" id="KW-0812">Transmembrane</keyword>
<dbReference type="AlphaFoldDB" id="A0A7G9WAY5"/>
<dbReference type="InterPro" id="IPR051784">
    <property type="entry name" value="Nod_factor_ABC_transporter"/>
</dbReference>
<feature type="transmembrane region" description="Helical" evidence="5">
    <location>
        <begin position="150"/>
        <end position="169"/>
    </location>
</feature>
<feature type="transmembrane region" description="Helical" evidence="5">
    <location>
        <begin position="204"/>
        <end position="222"/>
    </location>
</feature>
<dbReference type="Pfam" id="PF12698">
    <property type="entry name" value="ABC2_membrane_3"/>
    <property type="match status" value="1"/>
</dbReference>
<keyword evidence="4 5" id="KW-0472">Membrane</keyword>
<feature type="transmembrane region" description="Helical" evidence="5">
    <location>
        <begin position="41"/>
        <end position="62"/>
    </location>
</feature>
<reference evidence="7 8" key="1">
    <citation type="submission" date="2020-07" db="EMBL/GenBank/DDBJ databases">
        <title>Alkalicella. sp. LB2 genome.</title>
        <authorList>
            <person name="Postec A."/>
            <person name="Quemeneur M."/>
        </authorList>
    </citation>
    <scope>NUCLEOTIDE SEQUENCE [LARGE SCALE GENOMIC DNA]</scope>
    <source>
        <strain evidence="7 8">LB2</strain>
    </source>
</reference>
<evidence type="ECO:0000256" key="5">
    <source>
        <dbReference type="SAM" id="Phobius"/>
    </source>
</evidence>
<name>A0A7G9WAY5_ALKCA</name>
<evidence type="ECO:0000256" key="3">
    <source>
        <dbReference type="ARBA" id="ARBA00022989"/>
    </source>
</evidence>
<protein>
    <submittedName>
        <fullName evidence="7">ABC transporter permease</fullName>
    </submittedName>
</protein>
<evidence type="ECO:0000313" key="7">
    <source>
        <dbReference type="EMBL" id="QNO15847.1"/>
    </source>
</evidence>
<dbReference type="KEGG" id="acae:HYG86_14260"/>
<gene>
    <name evidence="7" type="ORF">HYG86_14260</name>
</gene>
<evidence type="ECO:0000313" key="8">
    <source>
        <dbReference type="Proteomes" id="UP000516160"/>
    </source>
</evidence>
<dbReference type="RefSeq" id="WP_213166251.1">
    <property type="nucleotide sequence ID" value="NZ_CP058559.1"/>
</dbReference>
<feature type="transmembrane region" description="Helical" evidence="5">
    <location>
        <begin position="16"/>
        <end position="35"/>
    </location>
</feature>
<dbReference type="InterPro" id="IPR013525">
    <property type="entry name" value="ABC2_TM"/>
</dbReference>
<dbReference type="GO" id="GO:0016020">
    <property type="term" value="C:membrane"/>
    <property type="evidence" value="ECO:0007669"/>
    <property type="project" value="UniProtKB-SubCell"/>
</dbReference>
<evidence type="ECO:0000256" key="1">
    <source>
        <dbReference type="ARBA" id="ARBA00004141"/>
    </source>
</evidence>
<proteinExistence type="predicted"/>
<comment type="subcellular location">
    <subcellularLocation>
        <location evidence="1">Membrane</location>
        <topology evidence="1">Multi-pass membrane protein</topology>
    </subcellularLocation>
</comment>
<keyword evidence="3 5" id="KW-1133">Transmembrane helix</keyword>